<gene>
    <name evidence="3" type="ORF">SteCoe_21716</name>
</gene>
<dbReference type="PANTHER" id="PTHR23252">
    <property type="entry name" value="INTIMAL THICKNESS RECEPTOR-RELATED"/>
    <property type="match status" value="1"/>
</dbReference>
<evidence type="ECO:0000313" key="3">
    <source>
        <dbReference type="EMBL" id="OMJ78472.1"/>
    </source>
</evidence>
<keyword evidence="1" id="KW-1133">Transmembrane helix</keyword>
<keyword evidence="1" id="KW-0472">Membrane</keyword>
<feature type="transmembrane region" description="Helical" evidence="1">
    <location>
        <begin position="351"/>
        <end position="371"/>
    </location>
</feature>
<comment type="caution">
    <text evidence="3">The sequence shown here is derived from an EMBL/GenBank/DDBJ whole genome shotgun (WGS) entry which is preliminary data.</text>
</comment>
<evidence type="ECO:0000259" key="2">
    <source>
        <dbReference type="Pfam" id="PF10192"/>
    </source>
</evidence>
<feature type="transmembrane region" description="Helical" evidence="1">
    <location>
        <begin position="178"/>
        <end position="201"/>
    </location>
</feature>
<feature type="domain" description="GPR180/TMEM145 transmembrane" evidence="2">
    <location>
        <begin position="150"/>
        <end position="367"/>
    </location>
</feature>
<keyword evidence="1" id="KW-0812">Transmembrane</keyword>
<feature type="transmembrane region" description="Helical" evidence="1">
    <location>
        <begin position="247"/>
        <end position="264"/>
    </location>
</feature>
<dbReference type="InterPro" id="IPR047831">
    <property type="entry name" value="GPR180/TMEM145"/>
</dbReference>
<feature type="transmembrane region" description="Helical" evidence="1">
    <location>
        <begin position="221"/>
        <end position="240"/>
    </location>
</feature>
<name>A0A1R2BNX1_9CILI</name>
<dbReference type="OrthoDB" id="45670at2759"/>
<dbReference type="EMBL" id="MPUH01000520">
    <property type="protein sequence ID" value="OMJ78472.1"/>
    <property type="molecule type" value="Genomic_DNA"/>
</dbReference>
<dbReference type="InterPro" id="IPR019336">
    <property type="entry name" value="GPR180/TMEM145_TM"/>
</dbReference>
<reference evidence="3 4" key="1">
    <citation type="submission" date="2016-11" db="EMBL/GenBank/DDBJ databases">
        <title>The macronuclear genome of Stentor coeruleus: a giant cell with tiny introns.</title>
        <authorList>
            <person name="Slabodnick M."/>
            <person name="Ruby J.G."/>
            <person name="Reiff S.B."/>
            <person name="Swart E.C."/>
            <person name="Gosai S."/>
            <person name="Prabakaran S."/>
            <person name="Witkowska E."/>
            <person name="Larue G.E."/>
            <person name="Fisher S."/>
            <person name="Freeman R.M."/>
            <person name="Gunawardena J."/>
            <person name="Chu W."/>
            <person name="Stover N.A."/>
            <person name="Gregory B.D."/>
            <person name="Nowacki M."/>
            <person name="Derisi J."/>
            <person name="Roy S.W."/>
            <person name="Marshall W.F."/>
            <person name="Sood P."/>
        </authorList>
    </citation>
    <scope>NUCLEOTIDE SEQUENCE [LARGE SCALE GENOMIC DNA]</scope>
    <source>
        <strain evidence="3">WM001</strain>
    </source>
</reference>
<proteinExistence type="predicted"/>
<sequence>MSNTFVFDSNNSWKYITKFASFPGKATWELKAKITTSADPDSEVLQHFKSTIYIDDKWDEALALSSCEAKEELSKRQKTLKVPLNGEWSDTIFGALVQNAKIHFWYFTLSDCDIPEKTKLKVEITIYNVNESHFSSEDYGLNYIFPIITALFFCALYKNIARLIKVFKKTDDLEEHLVMLNIAIGCQFLGLGFEVFHLWIYNYDGKGLIILHMLYQSLETISSAVTTILLIMIASGWTVSYKDFPDIDIYIPVALLVVVVNVLIVGLGKITDDAYNKYTDYDGLTGYCIIVIRFLLFAWFFYLIISLYKTAAVRLKTFLTNFSILSSIYFMSFPCILIISWSFEPASRNKVLIILTNLMQITFFVFLTHLYGESSTFYKISTLSQSVLPGKIQ</sequence>
<feature type="transmembrane region" description="Helical" evidence="1">
    <location>
        <begin position="317"/>
        <end position="339"/>
    </location>
</feature>
<dbReference type="PANTHER" id="PTHR23252:SF24">
    <property type="entry name" value="TRANSMEMBRANE PROTEIN 145"/>
    <property type="match status" value="1"/>
</dbReference>
<dbReference type="GO" id="GO:0019236">
    <property type="term" value="P:response to pheromone"/>
    <property type="evidence" value="ECO:0007669"/>
    <property type="project" value="InterPro"/>
</dbReference>
<evidence type="ECO:0000313" key="4">
    <source>
        <dbReference type="Proteomes" id="UP000187209"/>
    </source>
</evidence>
<keyword evidence="4" id="KW-1185">Reference proteome</keyword>
<dbReference type="GO" id="GO:0007186">
    <property type="term" value="P:G protein-coupled receptor signaling pathway"/>
    <property type="evidence" value="ECO:0007669"/>
    <property type="project" value="InterPro"/>
</dbReference>
<organism evidence="3 4">
    <name type="scientific">Stentor coeruleus</name>
    <dbReference type="NCBI Taxonomy" id="5963"/>
    <lineage>
        <taxon>Eukaryota</taxon>
        <taxon>Sar</taxon>
        <taxon>Alveolata</taxon>
        <taxon>Ciliophora</taxon>
        <taxon>Postciliodesmatophora</taxon>
        <taxon>Heterotrichea</taxon>
        <taxon>Heterotrichida</taxon>
        <taxon>Stentoridae</taxon>
        <taxon>Stentor</taxon>
    </lineage>
</organism>
<protein>
    <recommendedName>
        <fullName evidence="2">GPR180/TMEM145 transmembrane domain-containing protein</fullName>
    </recommendedName>
</protein>
<feature type="transmembrane region" description="Helical" evidence="1">
    <location>
        <begin position="139"/>
        <end position="157"/>
    </location>
</feature>
<dbReference type="Proteomes" id="UP000187209">
    <property type="component" value="Unassembled WGS sequence"/>
</dbReference>
<dbReference type="Pfam" id="PF10192">
    <property type="entry name" value="GPR180-TMEM145_TM"/>
    <property type="match status" value="1"/>
</dbReference>
<dbReference type="AlphaFoldDB" id="A0A1R2BNX1"/>
<evidence type="ECO:0000256" key="1">
    <source>
        <dbReference type="SAM" id="Phobius"/>
    </source>
</evidence>
<feature type="transmembrane region" description="Helical" evidence="1">
    <location>
        <begin position="284"/>
        <end position="305"/>
    </location>
</feature>
<accession>A0A1R2BNX1</accession>